<gene>
    <name evidence="3" type="ORF">HOLleu_20023</name>
</gene>
<dbReference type="EMBL" id="JAIZAY010000009">
    <property type="protein sequence ID" value="KAJ8036139.1"/>
    <property type="molecule type" value="Genomic_DNA"/>
</dbReference>
<dbReference type="AlphaFoldDB" id="A0A9Q1C0Z0"/>
<feature type="compositionally biased region" description="Polar residues" evidence="1">
    <location>
        <begin position="439"/>
        <end position="453"/>
    </location>
</feature>
<feature type="compositionally biased region" description="Polar residues" evidence="1">
    <location>
        <begin position="61"/>
        <end position="83"/>
    </location>
</feature>
<comment type="caution">
    <text evidence="3">The sequence shown here is derived from an EMBL/GenBank/DDBJ whole genome shotgun (WGS) entry which is preliminary data.</text>
</comment>
<feature type="compositionally biased region" description="Polar residues" evidence="1">
    <location>
        <begin position="372"/>
        <end position="386"/>
    </location>
</feature>
<keyword evidence="2" id="KW-0472">Membrane</keyword>
<evidence type="ECO:0000313" key="3">
    <source>
        <dbReference type="EMBL" id="KAJ8036139.1"/>
    </source>
</evidence>
<feature type="compositionally biased region" description="Basic and acidic residues" evidence="1">
    <location>
        <begin position="1"/>
        <end position="11"/>
    </location>
</feature>
<feature type="compositionally biased region" description="Polar residues" evidence="1">
    <location>
        <begin position="23"/>
        <end position="32"/>
    </location>
</feature>
<feature type="region of interest" description="Disordered" evidence="1">
    <location>
        <begin position="265"/>
        <end position="453"/>
    </location>
</feature>
<evidence type="ECO:0000256" key="2">
    <source>
        <dbReference type="SAM" id="Phobius"/>
    </source>
</evidence>
<organism evidence="3 4">
    <name type="scientific">Holothuria leucospilota</name>
    <name type="common">Black long sea cucumber</name>
    <name type="synonym">Mertensiothuria leucospilota</name>
    <dbReference type="NCBI Taxonomy" id="206669"/>
    <lineage>
        <taxon>Eukaryota</taxon>
        <taxon>Metazoa</taxon>
        <taxon>Echinodermata</taxon>
        <taxon>Eleutherozoa</taxon>
        <taxon>Echinozoa</taxon>
        <taxon>Holothuroidea</taxon>
        <taxon>Aspidochirotacea</taxon>
        <taxon>Aspidochirotida</taxon>
        <taxon>Holothuriidae</taxon>
        <taxon>Holothuria</taxon>
    </lineage>
</organism>
<evidence type="ECO:0000313" key="4">
    <source>
        <dbReference type="Proteomes" id="UP001152320"/>
    </source>
</evidence>
<name>A0A9Q1C0Z0_HOLLE</name>
<keyword evidence="2" id="KW-0812">Transmembrane</keyword>
<keyword evidence="4" id="KW-1185">Reference proteome</keyword>
<accession>A0A9Q1C0Z0</accession>
<evidence type="ECO:0000256" key="1">
    <source>
        <dbReference type="SAM" id="MobiDB-lite"/>
    </source>
</evidence>
<reference evidence="3" key="1">
    <citation type="submission" date="2021-10" db="EMBL/GenBank/DDBJ databases">
        <title>Tropical sea cucumber genome reveals ecological adaptation and Cuvierian tubules defense mechanism.</title>
        <authorList>
            <person name="Chen T."/>
        </authorList>
    </citation>
    <scope>NUCLEOTIDE SEQUENCE</scope>
    <source>
        <strain evidence="3">Nanhai2018</strain>
        <tissue evidence="3">Muscle</tissue>
    </source>
</reference>
<feature type="transmembrane region" description="Helical" evidence="2">
    <location>
        <begin position="124"/>
        <end position="145"/>
    </location>
</feature>
<feature type="compositionally biased region" description="Basic and acidic residues" evidence="1">
    <location>
        <begin position="423"/>
        <end position="435"/>
    </location>
</feature>
<keyword evidence="2" id="KW-1133">Transmembrane helix</keyword>
<dbReference type="Proteomes" id="UP001152320">
    <property type="component" value="Chromosome 9"/>
</dbReference>
<sequence length="453" mass="49822">MVTTDSDKDCSTDSDSEDGTTTACSTSLSTEVSDPPSESPSSGKMTQNYPAPFTAPPPLTIYNNSGLHTSSGKMTQNYPAPSTEQPTLTIYNNSGLHTSVTSTTEPSRDVYTLLPPNRAVTLTVVLPLLTVVFVLLMFICSIFIWKKTFKRKKSKRDSLKLQNTEMTQELGEAKRKFKDPYPIEQSVASFNHYIDPSSDGRRKQDTPDFNKEKLKDPYPIEQSVTSSNHYTDSKSDGNKKGLAIKGSADGEAQYAEVDECTQPVLTDSNPKNLIPPPSVHFKGGTQESHGYEEAIVGGTQRNDGYEEAKVESSPNGQGYEKAKDKGIQDSDGYETAKVSGPFYHTLDPDAPSDSFYMSVSKIKQDGGYNTLDRGQNSSQAKPQTDSGYDLTERIGKGGIKVEPSNQIDNDYLALSRSSANTSEYDKLDRTRRSYEVDSISPNEYNALQPQEKE</sequence>
<feature type="region of interest" description="Disordered" evidence="1">
    <location>
        <begin position="1"/>
        <end position="83"/>
    </location>
</feature>
<feature type="region of interest" description="Disordered" evidence="1">
    <location>
        <begin position="192"/>
        <end position="244"/>
    </location>
</feature>
<protein>
    <submittedName>
        <fullName evidence="3">Uncharacterized protein</fullName>
    </submittedName>
</protein>
<feature type="compositionally biased region" description="Low complexity" evidence="1">
    <location>
        <begin position="33"/>
        <end position="42"/>
    </location>
</feature>
<feature type="compositionally biased region" description="Basic and acidic residues" evidence="1">
    <location>
        <begin position="198"/>
        <end position="218"/>
    </location>
</feature>
<proteinExistence type="predicted"/>